<sequence>MASRGVNKVIILGRVGQDPEVRYSPSGTAFANLTVATSEQWRDKQTGEQKELTEWHRVAVVGKLAEVVSQYVKKGDQVYFEGMLRTRKWQDQSGQDRYTTEVHVGINGVMQMLGGTGDSKQQAASKQPRKHQQSAPQHSEPPMNFDDSDIPFLGVSMKTCSRCNQQKEERDFQIRRASNDGLTAACRVCLAEYDKERAGLPHRVSARRDYQSSDRGRERCNAAKKRFIKRNPWKRKAHIIVGNFFARWEANSTITVRVLRIRM</sequence>
<dbReference type="InterPro" id="IPR000424">
    <property type="entry name" value="Primosome_PriB/ssb"/>
</dbReference>
<dbReference type="SUPFAM" id="SSF50249">
    <property type="entry name" value="Nucleic acid-binding proteins"/>
    <property type="match status" value="1"/>
</dbReference>
<evidence type="ECO:0000256" key="2">
    <source>
        <dbReference type="HAMAP-Rule" id="MF_00984"/>
    </source>
</evidence>
<organism evidence="5 6">
    <name type="scientific">Salmonella enterica I</name>
    <dbReference type="NCBI Taxonomy" id="59201"/>
    <lineage>
        <taxon>Bacteria</taxon>
        <taxon>Pseudomonadati</taxon>
        <taxon>Pseudomonadota</taxon>
        <taxon>Gammaproteobacteria</taxon>
        <taxon>Enterobacterales</taxon>
        <taxon>Enterobacteriaceae</taxon>
        <taxon>Salmonella</taxon>
    </lineage>
</organism>
<dbReference type="GO" id="GO:0006260">
    <property type="term" value="P:DNA replication"/>
    <property type="evidence" value="ECO:0007669"/>
    <property type="project" value="InterPro"/>
</dbReference>
<accession>A0A379VN86</accession>
<keyword evidence="1 2" id="KW-0238">DNA-binding</keyword>
<protein>
    <recommendedName>
        <fullName evidence="2 3">Single-stranded DNA-binding protein</fullName>
        <shortName evidence="2">SSB</shortName>
    </recommendedName>
</protein>
<dbReference type="CDD" id="cd04496">
    <property type="entry name" value="SSB_OBF"/>
    <property type="match status" value="1"/>
</dbReference>
<dbReference type="GO" id="GO:0009295">
    <property type="term" value="C:nucleoid"/>
    <property type="evidence" value="ECO:0007669"/>
    <property type="project" value="TreeGrafter"/>
</dbReference>
<gene>
    <name evidence="5" type="primary">ssb_1</name>
    <name evidence="5" type="ORF">NCTC8256_01954</name>
</gene>
<evidence type="ECO:0000256" key="1">
    <source>
        <dbReference type="ARBA" id="ARBA00023125"/>
    </source>
</evidence>
<dbReference type="NCBIfam" id="TIGR00621">
    <property type="entry name" value="ssb"/>
    <property type="match status" value="1"/>
</dbReference>
<evidence type="ECO:0000256" key="4">
    <source>
        <dbReference type="SAM" id="MobiDB-lite"/>
    </source>
</evidence>
<dbReference type="PROSITE" id="PS50935">
    <property type="entry name" value="SSB"/>
    <property type="match status" value="1"/>
</dbReference>
<evidence type="ECO:0000313" key="5">
    <source>
        <dbReference type="EMBL" id="SUH08033.1"/>
    </source>
</evidence>
<dbReference type="PANTHER" id="PTHR10302:SF27">
    <property type="entry name" value="SINGLE-STRANDED DNA-BINDING PROTEIN"/>
    <property type="match status" value="1"/>
</dbReference>
<proteinExistence type="inferred from homology"/>
<evidence type="ECO:0000313" key="6">
    <source>
        <dbReference type="Proteomes" id="UP000254346"/>
    </source>
</evidence>
<feature type="region of interest" description="Disordered" evidence="4">
    <location>
        <begin position="111"/>
        <end position="148"/>
    </location>
</feature>
<dbReference type="GO" id="GO:0003697">
    <property type="term" value="F:single-stranded DNA binding"/>
    <property type="evidence" value="ECO:0007669"/>
    <property type="project" value="UniProtKB-UniRule"/>
</dbReference>
<name>A0A379VN86_SALET</name>
<dbReference type="HAMAP" id="MF_00984">
    <property type="entry name" value="SSB"/>
    <property type="match status" value="1"/>
</dbReference>
<dbReference type="PANTHER" id="PTHR10302">
    <property type="entry name" value="SINGLE-STRANDED DNA-BINDING PROTEIN"/>
    <property type="match status" value="1"/>
</dbReference>
<evidence type="ECO:0000256" key="3">
    <source>
        <dbReference type="RuleBase" id="RU000524"/>
    </source>
</evidence>
<dbReference type="InterPro" id="IPR012340">
    <property type="entry name" value="NA-bd_OB-fold"/>
</dbReference>
<comment type="subunit">
    <text evidence="2">Homotetramer.</text>
</comment>
<dbReference type="EMBL" id="UGXR01000001">
    <property type="protein sequence ID" value="SUH08033.1"/>
    <property type="molecule type" value="Genomic_DNA"/>
</dbReference>
<dbReference type="AlphaFoldDB" id="A0A379VN86"/>
<dbReference type="InterPro" id="IPR011344">
    <property type="entry name" value="ssDNA-bd"/>
</dbReference>
<dbReference type="Gene3D" id="2.40.50.140">
    <property type="entry name" value="Nucleic acid-binding proteins"/>
    <property type="match status" value="1"/>
</dbReference>
<reference evidence="5 6" key="1">
    <citation type="submission" date="2018-06" db="EMBL/GenBank/DDBJ databases">
        <authorList>
            <consortium name="Pathogen Informatics"/>
            <person name="Doyle S."/>
        </authorList>
    </citation>
    <scope>NUCLEOTIDE SEQUENCE [LARGE SCALE GENOMIC DNA]</scope>
    <source>
        <strain evidence="5 6">NCTC8256</strain>
    </source>
</reference>
<dbReference type="Pfam" id="PF00436">
    <property type="entry name" value="SSB"/>
    <property type="match status" value="1"/>
</dbReference>
<comment type="caution">
    <text evidence="2">Lacks conserved residue(s) required for the propagation of feature annotation.</text>
</comment>
<dbReference type="Proteomes" id="UP000254346">
    <property type="component" value="Unassembled WGS sequence"/>
</dbReference>